<dbReference type="InterPro" id="IPR001279">
    <property type="entry name" value="Metallo-B-lactamas"/>
</dbReference>
<dbReference type="SMART" id="SM00849">
    <property type="entry name" value="Lactamase_B"/>
    <property type="match status" value="1"/>
</dbReference>
<dbReference type="InterPro" id="IPR036866">
    <property type="entry name" value="RibonucZ/Hydroxyglut_hydro"/>
</dbReference>
<dbReference type="SUPFAM" id="SSF56281">
    <property type="entry name" value="Metallo-hydrolase/oxidoreductase"/>
    <property type="match status" value="1"/>
</dbReference>
<dbReference type="InterPro" id="IPR050855">
    <property type="entry name" value="NDM-1-like"/>
</dbReference>
<evidence type="ECO:0000259" key="1">
    <source>
        <dbReference type="SMART" id="SM00849"/>
    </source>
</evidence>
<feature type="domain" description="Metallo-beta-lactamase" evidence="1">
    <location>
        <begin position="22"/>
        <end position="218"/>
    </location>
</feature>
<evidence type="ECO:0000313" key="2">
    <source>
        <dbReference type="EMBL" id="ABI68377.1"/>
    </source>
</evidence>
<protein>
    <recommendedName>
        <fullName evidence="1">Metallo-beta-lactamase domain-containing protein</fullName>
    </recommendedName>
</protein>
<dbReference type="Gene3D" id="3.60.15.10">
    <property type="entry name" value="Ribonuclease Z/Hydroxyacylglutathione hydrolase-like"/>
    <property type="match status" value="1"/>
</dbReference>
<dbReference type="PANTHER" id="PTHR42951">
    <property type="entry name" value="METALLO-BETA-LACTAMASE DOMAIN-CONTAINING"/>
    <property type="match status" value="1"/>
</dbReference>
<reference evidence="3" key="1">
    <citation type="journal article" date="2010" name="Environ. Microbiol.">
        <title>The genome of Syntrophomonas wolfei: new insights into syntrophic metabolism and biohydrogen production.</title>
        <authorList>
            <person name="Sieber J.R."/>
            <person name="Sims D.R."/>
            <person name="Han C."/>
            <person name="Kim E."/>
            <person name="Lykidis A."/>
            <person name="Lapidus A.L."/>
            <person name="McDonnald E."/>
            <person name="Rohlin L."/>
            <person name="Culley D.E."/>
            <person name="Gunsalus R."/>
            <person name="McInerney M.J."/>
        </authorList>
    </citation>
    <scope>NUCLEOTIDE SEQUENCE [LARGE SCALE GENOMIC DNA]</scope>
    <source>
        <strain evidence="3">DSM 2245B / Goettingen</strain>
    </source>
</reference>
<proteinExistence type="predicted"/>
<dbReference type="KEGG" id="swo:Swol_1067"/>
<sequence>MIIALTRVIKLIRPEARAVFPYSNSLYIDDEVQTFIDAGSGGRAYAEIPTDKIELLLLSHNHFDHVNGISFFSRARIMAGREEALTYQNQELYLEFSGFYDWERLMGQMDRGLLSGTMSLPEDVPAQRGFQEVQLDGLIKDGDVFELGATSLRAIHLPGHSPGHYAFYCEKEGILFSADLDLAPDGPWYGGGLSDFDELEKSIKKLIEINPRILVTSHRRVFDAAQDNIPALLQAYLDVPLKKEEQSLIYLAEPRTIEDIARQEFIEGFKGKTPFAVFFTKMMIDKHLKRLEKAGKVKKIDETHYIRIG</sequence>
<dbReference type="RefSeq" id="WP_011640481.1">
    <property type="nucleotide sequence ID" value="NC_008346.1"/>
</dbReference>
<gene>
    <name evidence="2" type="ordered locus">Swol_1067</name>
</gene>
<dbReference type="STRING" id="335541.Swol_1067"/>
<dbReference type="OrthoDB" id="9761531at2"/>
<evidence type="ECO:0000313" key="3">
    <source>
        <dbReference type="Proteomes" id="UP000001968"/>
    </source>
</evidence>
<accession>Q0AY27</accession>
<organism evidence="2 3">
    <name type="scientific">Syntrophomonas wolfei subsp. wolfei (strain DSM 2245B / Goettingen)</name>
    <dbReference type="NCBI Taxonomy" id="335541"/>
    <lineage>
        <taxon>Bacteria</taxon>
        <taxon>Bacillati</taxon>
        <taxon>Bacillota</taxon>
        <taxon>Clostridia</taxon>
        <taxon>Eubacteriales</taxon>
        <taxon>Syntrophomonadaceae</taxon>
        <taxon>Syntrophomonas</taxon>
    </lineage>
</organism>
<keyword evidence="3" id="KW-1185">Reference proteome</keyword>
<dbReference type="Proteomes" id="UP000001968">
    <property type="component" value="Chromosome"/>
</dbReference>
<name>Q0AY27_SYNWW</name>
<dbReference type="Pfam" id="PF00753">
    <property type="entry name" value="Lactamase_B"/>
    <property type="match status" value="1"/>
</dbReference>
<dbReference type="HOGENOM" id="CLU_936035_0_0_9"/>
<dbReference type="EMBL" id="CP000448">
    <property type="protein sequence ID" value="ABI68377.1"/>
    <property type="molecule type" value="Genomic_DNA"/>
</dbReference>
<dbReference type="CDD" id="cd06262">
    <property type="entry name" value="metallo-hydrolase-like_MBL-fold"/>
    <property type="match status" value="1"/>
</dbReference>
<dbReference type="AlphaFoldDB" id="Q0AY27"/>
<dbReference type="eggNOG" id="COG0491">
    <property type="taxonomic scope" value="Bacteria"/>
</dbReference>